<dbReference type="AlphaFoldDB" id="A0A4C1XQK3"/>
<evidence type="ECO:0000313" key="3">
    <source>
        <dbReference type="Proteomes" id="UP000299102"/>
    </source>
</evidence>
<keyword evidence="3" id="KW-1185">Reference proteome</keyword>
<proteinExistence type="predicted"/>
<feature type="region of interest" description="Disordered" evidence="1">
    <location>
        <begin position="61"/>
        <end position="82"/>
    </location>
</feature>
<comment type="caution">
    <text evidence="2">The sequence shown here is derived from an EMBL/GenBank/DDBJ whole genome shotgun (WGS) entry which is preliminary data.</text>
</comment>
<evidence type="ECO:0000256" key="1">
    <source>
        <dbReference type="SAM" id="MobiDB-lite"/>
    </source>
</evidence>
<sequence>MDTRNLRGALWASCEGMKSNGKRIRLMGLRAVGHRNLHSLGEIHRRIYYLRLVLYSSGATSPLRSLDRPRADRGPGAARASASACPHNNFINITPGGLSRAAPALVYLLGGEKK</sequence>
<organism evidence="2 3">
    <name type="scientific">Eumeta variegata</name>
    <name type="common">Bagworm moth</name>
    <name type="synonym">Eumeta japonica</name>
    <dbReference type="NCBI Taxonomy" id="151549"/>
    <lineage>
        <taxon>Eukaryota</taxon>
        <taxon>Metazoa</taxon>
        <taxon>Ecdysozoa</taxon>
        <taxon>Arthropoda</taxon>
        <taxon>Hexapoda</taxon>
        <taxon>Insecta</taxon>
        <taxon>Pterygota</taxon>
        <taxon>Neoptera</taxon>
        <taxon>Endopterygota</taxon>
        <taxon>Lepidoptera</taxon>
        <taxon>Glossata</taxon>
        <taxon>Ditrysia</taxon>
        <taxon>Tineoidea</taxon>
        <taxon>Psychidae</taxon>
        <taxon>Oiketicinae</taxon>
        <taxon>Eumeta</taxon>
    </lineage>
</organism>
<dbReference type="Proteomes" id="UP000299102">
    <property type="component" value="Unassembled WGS sequence"/>
</dbReference>
<gene>
    <name evidence="2" type="ORF">EVAR_51310_1</name>
</gene>
<reference evidence="2 3" key="1">
    <citation type="journal article" date="2019" name="Commun. Biol.">
        <title>The bagworm genome reveals a unique fibroin gene that provides high tensile strength.</title>
        <authorList>
            <person name="Kono N."/>
            <person name="Nakamura H."/>
            <person name="Ohtoshi R."/>
            <person name="Tomita M."/>
            <person name="Numata K."/>
            <person name="Arakawa K."/>
        </authorList>
    </citation>
    <scope>NUCLEOTIDE SEQUENCE [LARGE SCALE GENOMIC DNA]</scope>
</reference>
<protein>
    <submittedName>
        <fullName evidence="2">Uncharacterized protein</fullName>
    </submittedName>
</protein>
<accession>A0A4C1XQK3</accession>
<name>A0A4C1XQK3_EUMVA</name>
<dbReference type="EMBL" id="BGZK01000948">
    <property type="protein sequence ID" value="GBP66141.1"/>
    <property type="molecule type" value="Genomic_DNA"/>
</dbReference>
<evidence type="ECO:0000313" key="2">
    <source>
        <dbReference type="EMBL" id="GBP66141.1"/>
    </source>
</evidence>